<evidence type="ECO:0000313" key="2">
    <source>
        <dbReference type="EMBL" id="SDF04470.1"/>
    </source>
</evidence>
<dbReference type="STRING" id="1550231.SAMN05660662_0850"/>
<dbReference type="EMBL" id="FNBT01000001">
    <property type="protein sequence ID" value="SDF04470.1"/>
    <property type="molecule type" value="Genomic_DNA"/>
</dbReference>
<protein>
    <recommendedName>
        <fullName evidence="4">Prenyltransferase</fullName>
    </recommendedName>
</protein>
<dbReference type="AlphaFoldDB" id="A0A1G7HVH6"/>
<dbReference type="GO" id="GO:0005975">
    <property type="term" value="P:carbohydrate metabolic process"/>
    <property type="evidence" value="ECO:0007669"/>
    <property type="project" value="InterPro"/>
</dbReference>
<dbReference type="InterPro" id="IPR008928">
    <property type="entry name" value="6-hairpin_glycosidase_sf"/>
</dbReference>
<dbReference type="Proteomes" id="UP000199406">
    <property type="component" value="Unassembled WGS sequence"/>
</dbReference>
<proteinExistence type="predicted"/>
<reference evidence="3" key="1">
    <citation type="submission" date="2016-10" db="EMBL/GenBank/DDBJ databases">
        <authorList>
            <person name="Varghese N."/>
            <person name="Submissions S."/>
        </authorList>
    </citation>
    <scope>NUCLEOTIDE SEQUENCE [LARGE SCALE GENOMIC DNA]</scope>
    <source>
        <strain evidence="3">DSM 44268</strain>
    </source>
</reference>
<evidence type="ECO:0000313" key="3">
    <source>
        <dbReference type="Proteomes" id="UP000199406"/>
    </source>
</evidence>
<keyword evidence="3" id="KW-1185">Reference proteome</keyword>
<name>A0A1G7HVH6_9ACTN</name>
<dbReference type="InterPro" id="IPR012341">
    <property type="entry name" value="6hp_glycosidase-like_sf"/>
</dbReference>
<dbReference type="SUPFAM" id="SSF48208">
    <property type="entry name" value="Six-hairpin glycosidases"/>
    <property type="match status" value="1"/>
</dbReference>
<dbReference type="Gene3D" id="1.50.10.10">
    <property type="match status" value="1"/>
</dbReference>
<evidence type="ECO:0008006" key="4">
    <source>
        <dbReference type="Google" id="ProtNLM"/>
    </source>
</evidence>
<accession>A0A1G7HVH6</accession>
<gene>
    <name evidence="2" type="ORF">SAMN05660662_0850</name>
</gene>
<feature type="region of interest" description="Disordered" evidence="1">
    <location>
        <begin position="350"/>
        <end position="369"/>
    </location>
</feature>
<sequence length="369" mass="39442">MPPADSGRLLPELPGVLTGDQVRSTVSWIAAQQDTDGALPWFRGGQLDPWDSVEAAMALDLGGEHDRSRAAYRWLAGRQRADGSWAAEYRDGAEVSADVESNQAGYLAVGLWHHWLITADERFVGELWPVVRRGLDLVVAMQLDGGAIGWALRKDGTPDALALLTGNASLFQSLRCGIALAGLVGEPQPDWELAVSDLGTALRSRPHAFADRSRYSMDWYYPILAGAMTGEQAGDRLAAGWDTFVVPGLGARCVSDRPWVTGAETCELALALVVAGQREAALEQVAAMQHLRDDDGSYWTGFVFADDARWPIERTTWTAAAVLLAADALSGATAACDLFADPLAIPSPGTAPLDDATTASPDRAAPFSR</sequence>
<evidence type="ECO:0000256" key="1">
    <source>
        <dbReference type="SAM" id="MobiDB-lite"/>
    </source>
</evidence>
<dbReference type="RefSeq" id="WP_255362168.1">
    <property type="nucleotide sequence ID" value="NZ_FNBT01000001.1"/>
</dbReference>
<organism evidence="2 3">
    <name type="scientific">Blastococcus aurantiacus</name>
    <dbReference type="NCBI Taxonomy" id="1550231"/>
    <lineage>
        <taxon>Bacteria</taxon>
        <taxon>Bacillati</taxon>
        <taxon>Actinomycetota</taxon>
        <taxon>Actinomycetes</taxon>
        <taxon>Geodermatophilales</taxon>
        <taxon>Geodermatophilaceae</taxon>
        <taxon>Blastococcus</taxon>
    </lineage>
</organism>